<proteinExistence type="predicted"/>
<protein>
    <submittedName>
        <fullName evidence="3">Coiled-coil domain-containing protein 201-like</fullName>
    </submittedName>
</protein>
<feature type="region of interest" description="Disordered" evidence="1">
    <location>
        <begin position="119"/>
        <end position="150"/>
    </location>
</feature>
<dbReference type="RefSeq" id="XP_032036952.1">
    <property type="nucleotide sequence ID" value="XM_032181061.1"/>
</dbReference>
<accession>A0A6J3CJG4</accession>
<evidence type="ECO:0000313" key="2">
    <source>
        <dbReference type="Proteomes" id="UP000504639"/>
    </source>
</evidence>
<dbReference type="InParanoid" id="A0A6J3CJG4"/>
<evidence type="ECO:0000313" key="3">
    <source>
        <dbReference type="RefSeq" id="XP_032036952.1"/>
    </source>
</evidence>
<dbReference type="Proteomes" id="UP000504639">
    <property type="component" value="Chromosome 2"/>
</dbReference>
<gene>
    <name evidence="3" type="primary">LOC116485561</name>
</gene>
<organism evidence="2 3">
    <name type="scientific">Aythya fuligula</name>
    <name type="common">Tufted duck</name>
    <name type="synonym">Anas fuligula</name>
    <dbReference type="NCBI Taxonomy" id="219594"/>
    <lineage>
        <taxon>Eukaryota</taxon>
        <taxon>Metazoa</taxon>
        <taxon>Chordata</taxon>
        <taxon>Craniata</taxon>
        <taxon>Vertebrata</taxon>
        <taxon>Euteleostomi</taxon>
        <taxon>Archelosauria</taxon>
        <taxon>Archosauria</taxon>
        <taxon>Dinosauria</taxon>
        <taxon>Saurischia</taxon>
        <taxon>Theropoda</taxon>
        <taxon>Coelurosauria</taxon>
        <taxon>Aves</taxon>
        <taxon>Neognathae</taxon>
        <taxon>Galloanserae</taxon>
        <taxon>Anseriformes</taxon>
        <taxon>Anatidae</taxon>
        <taxon>Aythyinae</taxon>
        <taxon>Aythya</taxon>
    </lineage>
</organism>
<dbReference type="GeneID" id="116485561"/>
<dbReference type="AlphaFoldDB" id="A0A6J3CJG4"/>
<evidence type="ECO:0000256" key="1">
    <source>
        <dbReference type="SAM" id="MobiDB-lite"/>
    </source>
</evidence>
<dbReference type="KEGG" id="aful:116485561"/>
<keyword evidence="2" id="KW-1185">Reference proteome</keyword>
<reference evidence="3" key="1">
    <citation type="submission" date="2025-08" db="UniProtKB">
        <authorList>
            <consortium name="RefSeq"/>
        </authorList>
    </citation>
    <scope>IDENTIFICATION</scope>
    <source>
        <tissue evidence="3">Lung</tissue>
    </source>
</reference>
<name>A0A6J3CJG4_AYTFU</name>
<sequence length="211" mass="23745">MSEEEYSFLNVKRSMKKRLVKHSTPVDSTLSRTIPSLTDLTCQSVKDQDGSKRVLESPVPKSTLSRSLAQVSLASIEAYIPHKSPKRLSTVFDLQESNKEINKSSRVVFSRRRLSTVLASNESSEEPSEEAVSSVETQAPTKASEKVAVTPRSGPSWLITGIPGIKDVQIGKKKKKKTNKSIVRKKQREWVLRQLKNIEEAREHELTIEEM</sequence>